<keyword evidence="1" id="KW-0479">Metal-binding</keyword>
<proteinExistence type="predicted"/>
<feature type="region of interest" description="Disordered" evidence="5">
    <location>
        <begin position="152"/>
        <end position="222"/>
    </location>
</feature>
<dbReference type="SUPFAM" id="SSF57850">
    <property type="entry name" value="RING/U-box"/>
    <property type="match status" value="1"/>
</dbReference>
<feature type="region of interest" description="Disordered" evidence="5">
    <location>
        <begin position="337"/>
        <end position="377"/>
    </location>
</feature>
<dbReference type="STRING" id="1684307.A0A316UDG2"/>
<feature type="compositionally biased region" description="Basic and acidic residues" evidence="5">
    <location>
        <begin position="480"/>
        <end position="494"/>
    </location>
</feature>
<dbReference type="CDD" id="cd16454">
    <property type="entry name" value="RING-H2_PA-TM-RING"/>
    <property type="match status" value="1"/>
</dbReference>
<feature type="compositionally biased region" description="Polar residues" evidence="5">
    <location>
        <begin position="439"/>
        <end position="461"/>
    </location>
</feature>
<dbReference type="PANTHER" id="PTHR15710:SF74">
    <property type="entry name" value="RING-TYPE E3 UBIQUITIN TRANSFERASE-RELATED"/>
    <property type="match status" value="1"/>
</dbReference>
<dbReference type="EMBL" id="KZ819322">
    <property type="protein sequence ID" value="PWN22928.1"/>
    <property type="molecule type" value="Genomic_DNA"/>
</dbReference>
<name>A0A316UDG2_9BASI</name>
<dbReference type="PANTHER" id="PTHR15710">
    <property type="entry name" value="E3 UBIQUITIN-PROTEIN LIGASE PRAJA"/>
    <property type="match status" value="1"/>
</dbReference>
<evidence type="ECO:0000313" key="8">
    <source>
        <dbReference type="Proteomes" id="UP000245942"/>
    </source>
</evidence>
<dbReference type="Gene3D" id="3.30.40.10">
    <property type="entry name" value="Zinc/RING finger domain, C3HC4 (zinc finger)"/>
    <property type="match status" value="1"/>
</dbReference>
<feature type="compositionally biased region" description="Low complexity" evidence="5">
    <location>
        <begin position="417"/>
        <end position="438"/>
    </location>
</feature>
<dbReference type="InterPro" id="IPR013083">
    <property type="entry name" value="Znf_RING/FYVE/PHD"/>
</dbReference>
<keyword evidence="3" id="KW-0862">Zinc</keyword>
<dbReference type="InterPro" id="IPR001841">
    <property type="entry name" value="Znf_RING"/>
</dbReference>
<gene>
    <name evidence="7" type="ORF">BCV69DRAFT_280537</name>
</gene>
<feature type="compositionally biased region" description="Pro residues" evidence="5">
    <location>
        <begin position="58"/>
        <end position="69"/>
    </location>
</feature>
<feature type="domain" description="RING-type" evidence="6">
    <location>
        <begin position="332"/>
        <end position="410"/>
    </location>
</feature>
<keyword evidence="2 4" id="KW-0863">Zinc-finger</keyword>
<evidence type="ECO:0000256" key="3">
    <source>
        <dbReference type="ARBA" id="ARBA00022833"/>
    </source>
</evidence>
<dbReference type="OrthoDB" id="8062037at2759"/>
<evidence type="ECO:0000313" key="7">
    <source>
        <dbReference type="EMBL" id="PWN22928.1"/>
    </source>
</evidence>
<feature type="compositionally biased region" description="Polar residues" evidence="5">
    <location>
        <begin position="93"/>
        <end position="118"/>
    </location>
</feature>
<organism evidence="7 8">
    <name type="scientific">Pseudomicrostroma glucosiphilum</name>
    <dbReference type="NCBI Taxonomy" id="1684307"/>
    <lineage>
        <taxon>Eukaryota</taxon>
        <taxon>Fungi</taxon>
        <taxon>Dikarya</taxon>
        <taxon>Basidiomycota</taxon>
        <taxon>Ustilaginomycotina</taxon>
        <taxon>Exobasidiomycetes</taxon>
        <taxon>Microstromatales</taxon>
        <taxon>Microstromatales incertae sedis</taxon>
        <taxon>Pseudomicrostroma</taxon>
    </lineage>
</organism>
<dbReference type="GO" id="GO:0008270">
    <property type="term" value="F:zinc ion binding"/>
    <property type="evidence" value="ECO:0007669"/>
    <property type="project" value="UniProtKB-KW"/>
</dbReference>
<feature type="region of interest" description="Disordered" evidence="5">
    <location>
        <begin position="23"/>
        <end position="76"/>
    </location>
</feature>
<feature type="compositionally biased region" description="Low complexity" evidence="5">
    <location>
        <begin position="156"/>
        <end position="171"/>
    </location>
</feature>
<dbReference type="AlphaFoldDB" id="A0A316UDG2"/>
<dbReference type="PROSITE" id="PS50089">
    <property type="entry name" value="ZF_RING_2"/>
    <property type="match status" value="1"/>
</dbReference>
<sequence>MASQGGSDASPPLSYCHQCSFEGRPLLQPGPTCPRCGSDFMEEITPSSDLGLGNNTPPIGPDAQPPPPRGGGGASLDIGGVLWNLMSTFTGAASAGNQSQSDANASSRSQPHNSQSGADSPREEGGPRVRSGGGRLGPFGFQYAYMNSNGLGGGSSSSSANSTGRGSSNSNPYHGAYARPDDGMGGAGGGADGRPFDYGSHTTQNENDPFGWAERGGEAHEQPLPPQFAVLRNALVDIFGTADGENEGSNGAAPAGDIINGLFSSFFGAAGGGRMGDYVLGQQGLDDIITQMMEQTQGSTAPPPASEEAIGKLKRLKIGDSTASKLARNRECPTCFDEIIPSTAPTSPTHSRRPSEAAGFTGDAHDDPPEYLPGEEPASDTLVLLPCKHAGHEECIVPWLQRNGTCPICREALEPSATASGSSGQAQQQQEAAGPSAGMATSSQASGRAQSSHNPYTTAQSFGELEDTDEEWEDEEDSPEERRRKTREAAERRTRGSGSEARFGTQEESSRMPGGFEAGILRSPDQDPYDLD</sequence>
<evidence type="ECO:0000256" key="5">
    <source>
        <dbReference type="SAM" id="MobiDB-lite"/>
    </source>
</evidence>
<dbReference type="Pfam" id="PF13639">
    <property type="entry name" value="zf-RING_2"/>
    <property type="match status" value="1"/>
</dbReference>
<evidence type="ECO:0000256" key="1">
    <source>
        <dbReference type="ARBA" id="ARBA00022723"/>
    </source>
</evidence>
<reference evidence="7 8" key="1">
    <citation type="journal article" date="2018" name="Mol. Biol. Evol.">
        <title>Broad Genomic Sampling Reveals a Smut Pathogenic Ancestry of the Fungal Clade Ustilaginomycotina.</title>
        <authorList>
            <person name="Kijpornyongpan T."/>
            <person name="Mondo S.J."/>
            <person name="Barry K."/>
            <person name="Sandor L."/>
            <person name="Lee J."/>
            <person name="Lipzen A."/>
            <person name="Pangilinan J."/>
            <person name="LaButti K."/>
            <person name="Hainaut M."/>
            <person name="Henrissat B."/>
            <person name="Grigoriev I.V."/>
            <person name="Spatafora J.W."/>
            <person name="Aime M.C."/>
        </authorList>
    </citation>
    <scope>NUCLEOTIDE SEQUENCE [LARGE SCALE GENOMIC DNA]</scope>
    <source>
        <strain evidence="7 8">MCA 4718</strain>
    </source>
</reference>
<evidence type="ECO:0000256" key="2">
    <source>
        <dbReference type="ARBA" id="ARBA00022771"/>
    </source>
</evidence>
<evidence type="ECO:0000259" key="6">
    <source>
        <dbReference type="PROSITE" id="PS50089"/>
    </source>
</evidence>
<dbReference type="Proteomes" id="UP000245942">
    <property type="component" value="Unassembled WGS sequence"/>
</dbReference>
<feature type="compositionally biased region" description="Gly residues" evidence="5">
    <location>
        <begin position="183"/>
        <end position="192"/>
    </location>
</feature>
<feature type="region of interest" description="Disordered" evidence="5">
    <location>
        <begin position="93"/>
        <end position="136"/>
    </location>
</feature>
<protein>
    <recommendedName>
        <fullName evidence="6">RING-type domain-containing protein</fullName>
    </recommendedName>
</protein>
<dbReference type="GeneID" id="37013379"/>
<evidence type="ECO:0000256" key="4">
    <source>
        <dbReference type="PROSITE-ProRule" id="PRU00175"/>
    </source>
</evidence>
<feature type="region of interest" description="Disordered" evidence="5">
    <location>
        <begin position="417"/>
        <end position="532"/>
    </location>
</feature>
<feature type="compositionally biased region" description="Acidic residues" evidence="5">
    <location>
        <begin position="464"/>
        <end position="479"/>
    </location>
</feature>
<feature type="compositionally biased region" description="Polar residues" evidence="5">
    <location>
        <begin position="45"/>
        <end position="56"/>
    </location>
</feature>
<keyword evidence="8" id="KW-1185">Reference proteome</keyword>
<dbReference type="SMART" id="SM00184">
    <property type="entry name" value="RING"/>
    <property type="match status" value="1"/>
</dbReference>
<accession>A0A316UDG2</accession>
<dbReference type="RefSeq" id="XP_025350088.1">
    <property type="nucleotide sequence ID" value="XM_025491645.1"/>
</dbReference>